<dbReference type="Proteomes" id="UP000321954">
    <property type="component" value="Chromosome"/>
</dbReference>
<dbReference type="OrthoDB" id="320396at2"/>
<dbReference type="InterPro" id="IPR011335">
    <property type="entry name" value="Restrct_endonuc-II-like"/>
</dbReference>
<keyword evidence="2 3" id="KW-0067">ATP-binding</keyword>
<dbReference type="InterPro" id="IPR011856">
    <property type="entry name" value="tRNA_endonuc-like_dom_sf"/>
</dbReference>
<dbReference type="AlphaFoldDB" id="A0A5B8YJM0"/>
<dbReference type="GO" id="GO:0005524">
    <property type="term" value="F:ATP binding"/>
    <property type="evidence" value="ECO:0007669"/>
    <property type="project" value="UniProtKB-UniRule"/>
</dbReference>
<dbReference type="KEGG" id="anp:FK178_02095"/>
<evidence type="ECO:0000313" key="6">
    <source>
        <dbReference type="Proteomes" id="UP000321954"/>
    </source>
</evidence>
<sequence length="286" mass="32931">MSTKKNLYIIKASGEKVKFSMDKVAASLKKAGTEDSLIHTVLQKLKNELYDGITTREVYNRAFNILKEKNSYSASRYKLKRAIYELGPTGFPFEKFIGAIFRHTGFSIQIGKIMQGKCVKHEVDVVATNHKETFIMECKFHSDPGKFCDVKTPLYIHSRFTDIFNFSHEKDPAHPAFNEGWVVTNTRFSHDAIQYSKCIGLNLLSWDLPKGNALKDRIDHTGLYPITVSTLLTQREKQFLLSRDVVLCKELTEDNFYLDHLDISGERKARILLEMKELCHFKKPLK</sequence>
<organism evidence="5 6">
    <name type="scientific">Antarcticibacterium arcticum</name>
    <dbReference type="NCBI Taxonomy" id="2585771"/>
    <lineage>
        <taxon>Bacteria</taxon>
        <taxon>Pseudomonadati</taxon>
        <taxon>Bacteroidota</taxon>
        <taxon>Flavobacteriia</taxon>
        <taxon>Flavobacteriales</taxon>
        <taxon>Flavobacteriaceae</taxon>
        <taxon>Antarcticibacterium</taxon>
    </lineage>
</organism>
<dbReference type="InterPro" id="IPR005144">
    <property type="entry name" value="ATP-cone_dom"/>
</dbReference>
<dbReference type="Pfam" id="PF03477">
    <property type="entry name" value="ATP-cone"/>
    <property type="match status" value="1"/>
</dbReference>
<dbReference type="SUPFAM" id="SSF52980">
    <property type="entry name" value="Restriction endonuclease-like"/>
    <property type="match status" value="1"/>
</dbReference>
<name>A0A5B8YJM0_9FLAO</name>
<accession>A0A5B8YJM0</accession>
<evidence type="ECO:0000259" key="4">
    <source>
        <dbReference type="PROSITE" id="PS51161"/>
    </source>
</evidence>
<feature type="domain" description="ATP-cone" evidence="4">
    <location>
        <begin position="7"/>
        <end position="88"/>
    </location>
</feature>
<evidence type="ECO:0000256" key="2">
    <source>
        <dbReference type="ARBA" id="ARBA00022840"/>
    </source>
</evidence>
<dbReference type="EMBL" id="CP042476">
    <property type="protein sequence ID" value="QED36576.1"/>
    <property type="molecule type" value="Genomic_DNA"/>
</dbReference>
<proteinExistence type="predicted"/>
<evidence type="ECO:0000256" key="1">
    <source>
        <dbReference type="ARBA" id="ARBA00022741"/>
    </source>
</evidence>
<keyword evidence="6" id="KW-1185">Reference proteome</keyword>
<reference evidence="5 6" key="1">
    <citation type="submission" date="2019-08" db="EMBL/GenBank/DDBJ databases">
        <title>Antarcticibacterium arcticum sp. nov., a bacterium isolated from marine sediment of the Canadian Beaufort Sea.</title>
        <authorList>
            <person name="Lee Y.M."/>
            <person name="Baek K."/>
            <person name="Lee D.-H."/>
            <person name="Shin S.C."/>
            <person name="Jin Y.K."/>
            <person name="Park Y."/>
        </authorList>
    </citation>
    <scope>NUCLEOTIDE SEQUENCE [LARGE SCALE GENOMIC DNA]</scope>
    <source>
        <strain evidence="5 6">PAMC 28998</strain>
    </source>
</reference>
<gene>
    <name evidence="5" type="ORF">FK178_02095</name>
</gene>
<evidence type="ECO:0000256" key="3">
    <source>
        <dbReference type="PROSITE-ProRule" id="PRU00492"/>
    </source>
</evidence>
<dbReference type="RefSeq" id="WP_146830523.1">
    <property type="nucleotide sequence ID" value="NZ_CP042476.1"/>
</dbReference>
<evidence type="ECO:0000313" key="5">
    <source>
        <dbReference type="EMBL" id="QED36576.1"/>
    </source>
</evidence>
<dbReference type="Gene3D" id="3.40.1350.10">
    <property type="match status" value="1"/>
</dbReference>
<dbReference type="GO" id="GO:0003676">
    <property type="term" value="F:nucleic acid binding"/>
    <property type="evidence" value="ECO:0007669"/>
    <property type="project" value="InterPro"/>
</dbReference>
<dbReference type="PROSITE" id="PS51161">
    <property type="entry name" value="ATP_CONE"/>
    <property type="match status" value="1"/>
</dbReference>
<protein>
    <submittedName>
        <fullName evidence="5">ATPase</fullName>
    </submittedName>
</protein>
<keyword evidence="1 3" id="KW-0547">Nucleotide-binding</keyword>